<organism evidence="4 5">
    <name type="scientific">Frankia nepalensis</name>
    <dbReference type="NCBI Taxonomy" id="1836974"/>
    <lineage>
        <taxon>Bacteria</taxon>
        <taxon>Bacillati</taxon>
        <taxon>Actinomycetota</taxon>
        <taxon>Actinomycetes</taxon>
        <taxon>Frankiales</taxon>
        <taxon>Frankiaceae</taxon>
        <taxon>Frankia</taxon>
    </lineage>
</organism>
<dbReference type="PROSITE" id="PS51682">
    <property type="entry name" value="SAM_OMT_I"/>
    <property type="match status" value="1"/>
</dbReference>
<dbReference type="Proteomes" id="UP000604475">
    <property type="component" value="Unassembled WGS sequence"/>
</dbReference>
<keyword evidence="2" id="KW-0808">Transferase</keyword>
<dbReference type="GO" id="GO:0032259">
    <property type="term" value="P:methylation"/>
    <property type="evidence" value="ECO:0007669"/>
    <property type="project" value="UniProtKB-KW"/>
</dbReference>
<comment type="caution">
    <text evidence="4">The sequence shown here is derived from an EMBL/GenBank/DDBJ whole genome shotgun (WGS) entry which is preliminary data.</text>
</comment>
<gene>
    <name evidence="4" type="ORF">I7412_24695</name>
</gene>
<dbReference type="InterPro" id="IPR002935">
    <property type="entry name" value="SAM_O-MeTrfase"/>
</dbReference>
<reference evidence="4" key="1">
    <citation type="submission" date="2020-12" db="EMBL/GenBank/DDBJ databases">
        <title>Genomic characterization of non-nitrogen-fixing Frankia strains.</title>
        <authorList>
            <person name="Carlos-Shanley C."/>
            <person name="Guerra T."/>
            <person name="Hahn D."/>
        </authorList>
    </citation>
    <scope>NUCLEOTIDE SEQUENCE</scope>
    <source>
        <strain evidence="4">CN6</strain>
    </source>
</reference>
<keyword evidence="3" id="KW-0949">S-adenosyl-L-methionine</keyword>
<accession>A0A937UTR1</accession>
<evidence type="ECO:0000256" key="2">
    <source>
        <dbReference type="ARBA" id="ARBA00022679"/>
    </source>
</evidence>
<dbReference type="InterPro" id="IPR050362">
    <property type="entry name" value="Cation-dep_OMT"/>
</dbReference>
<evidence type="ECO:0000313" key="5">
    <source>
        <dbReference type="Proteomes" id="UP000604475"/>
    </source>
</evidence>
<dbReference type="PANTHER" id="PTHR10509:SF14">
    <property type="entry name" value="CAFFEOYL-COA O-METHYLTRANSFERASE 3-RELATED"/>
    <property type="match status" value="1"/>
</dbReference>
<dbReference type="Pfam" id="PF01596">
    <property type="entry name" value="Methyltransf_3"/>
    <property type="match status" value="1"/>
</dbReference>
<dbReference type="InterPro" id="IPR029063">
    <property type="entry name" value="SAM-dependent_MTases_sf"/>
</dbReference>
<name>A0A937UTR1_9ACTN</name>
<dbReference type="EMBL" id="JAEACQ010000246">
    <property type="protein sequence ID" value="MBL7630301.1"/>
    <property type="molecule type" value="Genomic_DNA"/>
</dbReference>
<dbReference type="RefSeq" id="WP_203002597.1">
    <property type="nucleotide sequence ID" value="NZ_JADWYU010000200.1"/>
</dbReference>
<keyword evidence="5" id="KW-1185">Reference proteome</keyword>
<evidence type="ECO:0000256" key="3">
    <source>
        <dbReference type="ARBA" id="ARBA00022691"/>
    </source>
</evidence>
<proteinExistence type="predicted"/>
<dbReference type="GO" id="GO:0008171">
    <property type="term" value="F:O-methyltransferase activity"/>
    <property type="evidence" value="ECO:0007669"/>
    <property type="project" value="InterPro"/>
</dbReference>
<dbReference type="AlphaFoldDB" id="A0A937UTR1"/>
<sequence length="204" mass="22301">MRSHTSPPDPVRQELARRTAALGWAAEMQVPTEQGTFLSVLTAAVAPRRAIEIGTFTGYSSLCIARALPPGGQLLCLDINDEWTSIAREYWAKAGVDDRVELRLGPAAQTLAALPVEPTFGLAFLDADKTSYITYYEQLVPRMLPGGLILVDNVFQYGAVVEEHNTDPSVSAVRRFNDHLADDPRVESVMLPLADGLTIARRLP</sequence>
<evidence type="ECO:0000313" key="4">
    <source>
        <dbReference type="EMBL" id="MBL7630301.1"/>
    </source>
</evidence>
<dbReference type="Gene3D" id="3.40.50.150">
    <property type="entry name" value="Vaccinia Virus protein VP39"/>
    <property type="match status" value="1"/>
</dbReference>
<dbReference type="GO" id="GO:0008757">
    <property type="term" value="F:S-adenosylmethionine-dependent methyltransferase activity"/>
    <property type="evidence" value="ECO:0007669"/>
    <property type="project" value="TreeGrafter"/>
</dbReference>
<dbReference type="SUPFAM" id="SSF53335">
    <property type="entry name" value="S-adenosyl-L-methionine-dependent methyltransferases"/>
    <property type="match status" value="1"/>
</dbReference>
<keyword evidence="1 4" id="KW-0489">Methyltransferase</keyword>
<protein>
    <submittedName>
        <fullName evidence="4">Class I SAM-dependent methyltransferase</fullName>
    </submittedName>
</protein>
<dbReference type="PANTHER" id="PTHR10509">
    <property type="entry name" value="O-METHYLTRANSFERASE-RELATED"/>
    <property type="match status" value="1"/>
</dbReference>
<evidence type="ECO:0000256" key="1">
    <source>
        <dbReference type="ARBA" id="ARBA00022603"/>
    </source>
</evidence>